<accession>A0A3Q3ACN0</accession>
<proteinExistence type="predicted"/>
<feature type="domain" description="C-type lectin" evidence="5">
    <location>
        <begin position="130"/>
        <end position="238"/>
    </location>
</feature>
<keyword evidence="4" id="KW-1133">Transmembrane helix</keyword>
<dbReference type="Pfam" id="PF00059">
    <property type="entry name" value="Lectin_C"/>
    <property type="match status" value="1"/>
</dbReference>
<protein>
    <submittedName>
        <fullName evidence="6">Si:dkey-26c10.5</fullName>
    </submittedName>
</protein>
<dbReference type="InterPro" id="IPR016186">
    <property type="entry name" value="C-type_lectin-like/link_sf"/>
</dbReference>
<evidence type="ECO:0000256" key="1">
    <source>
        <dbReference type="ARBA" id="ARBA00004401"/>
    </source>
</evidence>
<dbReference type="Proteomes" id="UP000264800">
    <property type="component" value="Unplaced"/>
</dbReference>
<evidence type="ECO:0000313" key="7">
    <source>
        <dbReference type="Proteomes" id="UP000264800"/>
    </source>
</evidence>
<dbReference type="InterPro" id="IPR001304">
    <property type="entry name" value="C-type_lectin-like"/>
</dbReference>
<dbReference type="SMART" id="SM00034">
    <property type="entry name" value="CLECT"/>
    <property type="match status" value="1"/>
</dbReference>
<keyword evidence="2" id="KW-1015">Disulfide bond</keyword>
<evidence type="ECO:0000256" key="2">
    <source>
        <dbReference type="ARBA" id="ARBA00023157"/>
    </source>
</evidence>
<organism evidence="6 7">
    <name type="scientific">Kryptolebias marmoratus</name>
    <name type="common">Mangrove killifish</name>
    <name type="synonym">Rivulus marmoratus</name>
    <dbReference type="NCBI Taxonomy" id="37003"/>
    <lineage>
        <taxon>Eukaryota</taxon>
        <taxon>Metazoa</taxon>
        <taxon>Chordata</taxon>
        <taxon>Craniata</taxon>
        <taxon>Vertebrata</taxon>
        <taxon>Euteleostomi</taxon>
        <taxon>Actinopterygii</taxon>
        <taxon>Neopterygii</taxon>
        <taxon>Teleostei</taxon>
        <taxon>Neoteleostei</taxon>
        <taxon>Acanthomorphata</taxon>
        <taxon>Ovalentaria</taxon>
        <taxon>Atherinomorphae</taxon>
        <taxon>Cyprinodontiformes</taxon>
        <taxon>Rivulidae</taxon>
        <taxon>Kryptolebias</taxon>
    </lineage>
</organism>
<dbReference type="PROSITE" id="PS50041">
    <property type="entry name" value="C_TYPE_LECTIN_2"/>
    <property type="match status" value="1"/>
</dbReference>
<evidence type="ECO:0000256" key="3">
    <source>
        <dbReference type="SAM" id="MobiDB-lite"/>
    </source>
</evidence>
<dbReference type="GO" id="GO:0005886">
    <property type="term" value="C:plasma membrane"/>
    <property type="evidence" value="ECO:0007669"/>
    <property type="project" value="UniProtKB-SubCell"/>
</dbReference>
<dbReference type="Ensembl" id="ENSKMAT00000009073.1">
    <property type="protein sequence ID" value="ENSKMAP00000008939.1"/>
    <property type="gene ID" value="ENSKMAG00000006723.1"/>
</dbReference>
<dbReference type="OMA" id="QQCADGW"/>
<feature type="region of interest" description="Disordered" evidence="3">
    <location>
        <begin position="1"/>
        <end position="65"/>
    </location>
</feature>
<dbReference type="GeneID" id="108235436"/>
<dbReference type="SUPFAM" id="SSF56436">
    <property type="entry name" value="C-type lectin-like"/>
    <property type="match status" value="1"/>
</dbReference>
<reference evidence="6" key="1">
    <citation type="submission" date="2025-08" db="UniProtKB">
        <authorList>
            <consortium name="Ensembl"/>
        </authorList>
    </citation>
    <scope>IDENTIFICATION</scope>
</reference>
<dbReference type="STRING" id="37003.ENSKMAP00000008939"/>
<evidence type="ECO:0000259" key="5">
    <source>
        <dbReference type="PROSITE" id="PS50041"/>
    </source>
</evidence>
<dbReference type="GeneTree" id="ENSGT00940000166507"/>
<dbReference type="InterPro" id="IPR018378">
    <property type="entry name" value="C-type_lectin_CS"/>
</dbReference>
<keyword evidence="4" id="KW-0812">Transmembrane</keyword>
<reference evidence="6" key="2">
    <citation type="submission" date="2025-09" db="UniProtKB">
        <authorList>
            <consortium name="Ensembl"/>
        </authorList>
    </citation>
    <scope>IDENTIFICATION</scope>
</reference>
<dbReference type="PROSITE" id="PS00615">
    <property type="entry name" value="C_TYPE_LECTIN_1"/>
    <property type="match status" value="1"/>
</dbReference>
<evidence type="ECO:0000256" key="4">
    <source>
        <dbReference type="SAM" id="Phobius"/>
    </source>
</evidence>
<dbReference type="InterPro" id="IPR050828">
    <property type="entry name" value="C-type_lectin/matrix_domain"/>
</dbReference>
<dbReference type="Gene3D" id="3.10.100.10">
    <property type="entry name" value="Mannose-Binding Protein A, subunit A"/>
    <property type="match status" value="1"/>
</dbReference>
<evidence type="ECO:0000313" key="6">
    <source>
        <dbReference type="Ensembl" id="ENSKMAP00000008939.1"/>
    </source>
</evidence>
<keyword evidence="4" id="KW-0472">Membrane</keyword>
<name>A0A3Q3ACN0_KRYMA</name>
<comment type="subcellular location">
    <subcellularLocation>
        <location evidence="1">Cell membrane</location>
        <topology evidence="1">Single-pass type II membrane protein</topology>
    </subcellularLocation>
</comment>
<dbReference type="RefSeq" id="XP_017270941.1">
    <property type="nucleotide sequence ID" value="XM_017415452.3"/>
</dbReference>
<dbReference type="InterPro" id="IPR016187">
    <property type="entry name" value="CTDL_fold"/>
</dbReference>
<dbReference type="PANTHER" id="PTHR45710">
    <property type="entry name" value="C-TYPE LECTIN DOMAIN-CONTAINING PROTEIN 180"/>
    <property type="match status" value="1"/>
</dbReference>
<dbReference type="PANTHER" id="PTHR45710:SF28">
    <property type="entry name" value="C-TYPE LECTIN DOMAIN FAMILY 4 MEMBER C ISOFORM 1"/>
    <property type="match status" value="1"/>
</dbReference>
<sequence length="241" mass="27012">MELQEVPLKGEKSDEAEGAGEALVEVKTQEEAEPNEYDRLQSPSEDVYSETVFNNPPAPKTKDKQAGGNERLYRYGCLFLTVLCFILVLVIVILCMKLQTGSTSCAEKSQLIHTGEHNCVQQCAKGWILFGKSCFFMSTVRLTWAESQKNCSSSGGSLAVITTQHVQSFLTKYGNLKYWIGLRHSDNAWNWVNNTQLQQSFWMKSPHDGDCAILSSTDPAETNWDRASCQAATYFICQQQI</sequence>
<dbReference type="AlphaFoldDB" id="A0A3Q3ACN0"/>
<dbReference type="OrthoDB" id="10059571at2759"/>
<keyword evidence="7" id="KW-1185">Reference proteome</keyword>
<feature type="transmembrane region" description="Helical" evidence="4">
    <location>
        <begin position="72"/>
        <end position="94"/>
    </location>
</feature>